<evidence type="ECO:0000313" key="3">
    <source>
        <dbReference type="Proteomes" id="UP000803844"/>
    </source>
</evidence>
<organism evidence="2 3">
    <name type="scientific">Cryphonectria parasitica (strain ATCC 38755 / EP155)</name>
    <dbReference type="NCBI Taxonomy" id="660469"/>
    <lineage>
        <taxon>Eukaryota</taxon>
        <taxon>Fungi</taxon>
        <taxon>Dikarya</taxon>
        <taxon>Ascomycota</taxon>
        <taxon>Pezizomycotina</taxon>
        <taxon>Sordariomycetes</taxon>
        <taxon>Sordariomycetidae</taxon>
        <taxon>Diaporthales</taxon>
        <taxon>Cryphonectriaceae</taxon>
        <taxon>Cryphonectria-Endothia species complex</taxon>
        <taxon>Cryphonectria</taxon>
    </lineage>
</organism>
<feature type="domain" description="NTF2-like" evidence="1">
    <location>
        <begin position="1"/>
        <end position="131"/>
    </location>
</feature>
<dbReference type="OrthoDB" id="5596743at2759"/>
<sequence>LAEAYAALIGNYTAALAQSFLADNFTDTSDSINALAGFPLGSVTFSSKQAFMDSQASQPGIPLVVTATSAVGCDTLVLRWTQTFGADNLPVAGISVLSFVCEEEEEDGGQWRLKTLETEFNSLVYYRDMGG</sequence>
<accession>A0A9P5CNI6</accession>
<evidence type="ECO:0000313" key="2">
    <source>
        <dbReference type="EMBL" id="KAF3765183.1"/>
    </source>
</evidence>
<feature type="non-terminal residue" evidence="2">
    <location>
        <position position="131"/>
    </location>
</feature>
<comment type="caution">
    <text evidence="2">The sequence shown here is derived from an EMBL/GenBank/DDBJ whole genome shotgun (WGS) entry which is preliminary data.</text>
</comment>
<dbReference type="InterPro" id="IPR058645">
    <property type="entry name" value="NTF2-like_dom_7"/>
</dbReference>
<name>A0A9P5CNI6_CRYP1</name>
<reference evidence="2" key="1">
    <citation type="journal article" date="2020" name="Phytopathology">
        <title>Genome sequence of the chestnut blight fungus Cryphonectria parasitica EP155: A fundamental resource for an archetypical invasive plant pathogen.</title>
        <authorList>
            <person name="Crouch J.A."/>
            <person name="Dawe A."/>
            <person name="Aerts A."/>
            <person name="Barry K."/>
            <person name="Churchill A.C.L."/>
            <person name="Grimwood J."/>
            <person name="Hillman B."/>
            <person name="Milgroom M.G."/>
            <person name="Pangilinan J."/>
            <person name="Smith M."/>
            <person name="Salamov A."/>
            <person name="Schmutz J."/>
            <person name="Yadav J."/>
            <person name="Grigoriev I.V."/>
            <person name="Nuss D."/>
        </authorList>
    </citation>
    <scope>NUCLEOTIDE SEQUENCE</scope>
    <source>
        <strain evidence="2">EP155</strain>
    </source>
</reference>
<dbReference type="EMBL" id="MU032348">
    <property type="protein sequence ID" value="KAF3765183.1"/>
    <property type="molecule type" value="Genomic_DNA"/>
</dbReference>
<dbReference type="AlphaFoldDB" id="A0A9P5CNI6"/>
<protein>
    <recommendedName>
        <fullName evidence="1">NTF2-like domain-containing protein</fullName>
    </recommendedName>
</protein>
<dbReference type="RefSeq" id="XP_040776144.1">
    <property type="nucleotide sequence ID" value="XM_040916224.1"/>
</dbReference>
<dbReference type="GeneID" id="63833353"/>
<feature type="non-terminal residue" evidence="2">
    <location>
        <position position="1"/>
    </location>
</feature>
<dbReference type="Pfam" id="PF26534">
    <property type="entry name" value="NTF2_7"/>
    <property type="match status" value="1"/>
</dbReference>
<proteinExistence type="predicted"/>
<gene>
    <name evidence="2" type="ORF">M406DRAFT_243610</name>
</gene>
<keyword evidence="3" id="KW-1185">Reference proteome</keyword>
<dbReference type="Proteomes" id="UP000803844">
    <property type="component" value="Unassembled WGS sequence"/>
</dbReference>
<evidence type="ECO:0000259" key="1">
    <source>
        <dbReference type="Pfam" id="PF26534"/>
    </source>
</evidence>